<dbReference type="AlphaFoldDB" id="A0A8T0E331"/>
<keyword evidence="2" id="KW-1185">Reference proteome</keyword>
<reference evidence="1" key="2">
    <citation type="submission" date="2020-06" db="EMBL/GenBank/DDBJ databases">
        <authorList>
            <person name="Sheffer M."/>
        </authorList>
    </citation>
    <scope>NUCLEOTIDE SEQUENCE</scope>
</reference>
<comment type="caution">
    <text evidence="1">The sequence shown here is derived from an EMBL/GenBank/DDBJ whole genome shotgun (WGS) entry which is preliminary data.</text>
</comment>
<evidence type="ECO:0000313" key="2">
    <source>
        <dbReference type="Proteomes" id="UP000807504"/>
    </source>
</evidence>
<proteinExistence type="predicted"/>
<dbReference type="EMBL" id="JABXBU010002231">
    <property type="protein sequence ID" value="KAF8764597.1"/>
    <property type="molecule type" value="Genomic_DNA"/>
</dbReference>
<accession>A0A8T0E331</accession>
<sequence>MSDGSLLSRMMNIEEAGSANIPSSVPENRRVLLSVVRERRRIKKKGRQSLRFHWMALMHGCLAYEIRMLGFGLPKRRICYEIEQGFIGFRT</sequence>
<reference evidence="1" key="1">
    <citation type="journal article" date="2020" name="bioRxiv">
        <title>Chromosome-level reference genome of the European wasp spider Argiope bruennichi: a resource for studies on range expansion and evolutionary adaptation.</title>
        <authorList>
            <person name="Sheffer M.M."/>
            <person name="Hoppe A."/>
            <person name="Krehenwinkel H."/>
            <person name="Uhl G."/>
            <person name="Kuss A.W."/>
            <person name="Jensen L."/>
            <person name="Jensen C."/>
            <person name="Gillespie R.G."/>
            <person name="Hoff K.J."/>
            <person name="Prost S."/>
        </authorList>
    </citation>
    <scope>NUCLEOTIDE SEQUENCE</scope>
</reference>
<gene>
    <name evidence="1" type="ORF">HNY73_022659</name>
</gene>
<protein>
    <submittedName>
        <fullName evidence="1">Uncharacterized protein</fullName>
    </submittedName>
</protein>
<organism evidence="1 2">
    <name type="scientific">Argiope bruennichi</name>
    <name type="common">Wasp spider</name>
    <name type="synonym">Aranea bruennichi</name>
    <dbReference type="NCBI Taxonomy" id="94029"/>
    <lineage>
        <taxon>Eukaryota</taxon>
        <taxon>Metazoa</taxon>
        <taxon>Ecdysozoa</taxon>
        <taxon>Arthropoda</taxon>
        <taxon>Chelicerata</taxon>
        <taxon>Arachnida</taxon>
        <taxon>Araneae</taxon>
        <taxon>Araneomorphae</taxon>
        <taxon>Entelegynae</taxon>
        <taxon>Araneoidea</taxon>
        <taxon>Araneidae</taxon>
        <taxon>Argiope</taxon>
    </lineage>
</organism>
<evidence type="ECO:0000313" key="1">
    <source>
        <dbReference type="EMBL" id="KAF8764597.1"/>
    </source>
</evidence>
<name>A0A8T0E331_ARGBR</name>
<dbReference type="Proteomes" id="UP000807504">
    <property type="component" value="Unassembled WGS sequence"/>
</dbReference>